<comment type="caution">
    <text evidence="3">The sequence shown here is derived from an EMBL/GenBank/DDBJ whole genome shotgun (WGS) entry which is preliminary data.</text>
</comment>
<gene>
    <name evidence="3" type="ORF">DFQ01_103302</name>
</gene>
<keyword evidence="3" id="KW-0969">Cilium</keyword>
<dbReference type="EMBL" id="QGTQ01000003">
    <property type="protein sequence ID" value="PWW06399.1"/>
    <property type="molecule type" value="Genomic_DNA"/>
</dbReference>
<dbReference type="RefSeq" id="WP_110043077.1">
    <property type="nucleotide sequence ID" value="NZ_CP054612.1"/>
</dbReference>
<comment type="similarity">
    <text evidence="1">Belongs to the FlgD family.</text>
</comment>
<dbReference type="AlphaFoldDB" id="A0A2V2Z1C1"/>
<keyword evidence="4" id="KW-1185">Reference proteome</keyword>
<protein>
    <submittedName>
        <fullName evidence="3">Flagellar basal-body rod modification protein FlgD</fullName>
    </submittedName>
</protein>
<dbReference type="OrthoDB" id="280334at2"/>
<evidence type="ECO:0000256" key="1">
    <source>
        <dbReference type="ARBA" id="ARBA00010577"/>
    </source>
</evidence>
<evidence type="ECO:0000313" key="3">
    <source>
        <dbReference type="EMBL" id="PWW06399.1"/>
    </source>
</evidence>
<accession>A0A2V2Z1C1</accession>
<keyword evidence="3" id="KW-0966">Cell projection</keyword>
<organism evidence="3 4">
    <name type="scientific">Paenibacillus cellulosilyticus</name>
    <dbReference type="NCBI Taxonomy" id="375489"/>
    <lineage>
        <taxon>Bacteria</taxon>
        <taxon>Bacillati</taxon>
        <taxon>Bacillota</taxon>
        <taxon>Bacilli</taxon>
        <taxon>Bacillales</taxon>
        <taxon>Paenibacillaceae</taxon>
        <taxon>Paenibacillus</taxon>
    </lineage>
</organism>
<keyword evidence="2" id="KW-1005">Bacterial flagellum biogenesis</keyword>
<dbReference type="GO" id="GO:0044781">
    <property type="term" value="P:bacterial-type flagellum organization"/>
    <property type="evidence" value="ECO:0007669"/>
    <property type="project" value="UniProtKB-KW"/>
</dbReference>
<dbReference type="Pfam" id="PF03963">
    <property type="entry name" value="FlgD"/>
    <property type="match status" value="1"/>
</dbReference>
<proteinExistence type="inferred from homology"/>
<dbReference type="NCBIfam" id="NF007197">
    <property type="entry name" value="PRK09618.1"/>
    <property type="match status" value="1"/>
</dbReference>
<evidence type="ECO:0000313" key="4">
    <source>
        <dbReference type="Proteomes" id="UP000246635"/>
    </source>
</evidence>
<reference evidence="3 4" key="1">
    <citation type="submission" date="2018-05" db="EMBL/GenBank/DDBJ databases">
        <title>Genomic Encyclopedia of Type Strains, Phase III (KMG-III): the genomes of soil and plant-associated and newly described type strains.</title>
        <authorList>
            <person name="Whitman W."/>
        </authorList>
    </citation>
    <scope>NUCLEOTIDE SEQUENCE [LARGE SCALE GENOMIC DNA]</scope>
    <source>
        <strain evidence="3 4">CECT 5696</strain>
    </source>
</reference>
<dbReference type="Proteomes" id="UP000246635">
    <property type="component" value="Unassembled WGS sequence"/>
</dbReference>
<keyword evidence="3" id="KW-0282">Flagellum</keyword>
<dbReference type="InterPro" id="IPR005648">
    <property type="entry name" value="FlgD"/>
</dbReference>
<evidence type="ECO:0000256" key="2">
    <source>
        <dbReference type="ARBA" id="ARBA00022795"/>
    </source>
</evidence>
<sequence length="159" mass="17133">MASTVSTNSVWPNYSTSNVQKAAAKESTSTLGKDDFLQLLVTQLSNQDPSSPMDNTEFIAQMAQFTSLEQMMNMSDEMSKLRQSLSAASNLIGMTVEWTGLSDEGVTTTYSGMVEAVTVKDGVQYAKVGDYAVNVDDLNTITYSSSSSTASSEEENSNE</sequence>
<name>A0A2V2Z1C1_9BACL</name>